<evidence type="ECO:0000256" key="1">
    <source>
        <dbReference type="PROSITE-ProRule" id="PRU00023"/>
    </source>
</evidence>
<dbReference type="Proteomes" id="UP000219602">
    <property type="component" value="Chromosome 7"/>
</dbReference>
<gene>
    <name evidence="2" type="ORF">AU210_008430</name>
</gene>
<dbReference type="STRING" id="327505.A0A2H3HHV0"/>
<name>A0A2H3HHV0_FUSOX</name>
<dbReference type="InterPro" id="IPR002110">
    <property type="entry name" value="Ankyrin_rpt"/>
</dbReference>
<organism evidence="2 3">
    <name type="scientific">Fusarium oxysporum f. sp. radicis-cucumerinum</name>
    <dbReference type="NCBI Taxonomy" id="327505"/>
    <lineage>
        <taxon>Eukaryota</taxon>
        <taxon>Fungi</taxon>
        <taxon>Dikarya</taxon>
        <taxon>Ascomycota</taxon>
        <taxon>Pezizomycotina</taxon>
        <taxon>Sordariomycetes</taxon>
        <taxon>Hypocreomycetidae</taxon>
        <taxon>Hypocreales</taxon>
        <taxon>Nectriaceae</taxon>
        <taxon>Fusarium</taxon>
        <taxon>Fusarium oxysporum species complex</taxon>
    </lineage>
</organism>
<protein>
    <submittedName>
        <fullName evidence="2">Uncharacterized protein</fullName>
    </submittedName>
</protein>
<dbReference type="InterPro" id="IPR036770">
    <property type="entry name" value="Ankyrin_rpt-contain_sf"/>
</dbReference>
<feature type="repeat" description="ANK" evidence="1">
    <location>
        <begin position="491"/>
        <end position="523"/>
    </location>
</feature>
<dbReference type="Pfam" id="PF12796">
    <property type="entry name" value="Ank_2"/>
    <property type="match status" value="1"/>
</dbReference>
<dbReference type="AlphaFoldDB" id="A0A2H3HHV0"/>
<reference evidence="2 3" key="1">
    <citation type="journal article" date="2016" name="Environ. Microbiol.">
        <title>Effector profiles distinguish formae speciales of Fusarium oxysporum.</title>
        <authorList>
            <person name="van Dam P."/>
            <person name="Fokkens L."/>
            <person name="Schmidt S.M."/>
            <person name="Linmans J.H."/>
            <person name="Kistler H.C."/>
            <person name="Ma L.J."/>
            <person name="Rep M."/>
        </authorList>
    </citation>
    <scope>NUCLEOTIDE SEQUENCE [LARGE SCALE GENOMIC DNA]</scope>
    <source>
        <strain evidence="2 3">Forc016</strain>
    </source>
</reference>
<reference evidence="2 3" key="2">
    <citation type="journal article" date="2017" name="Sci. Rep.">
        <title>A mobile pathogenicity chromosome in Fusarium oxysporum for infection of multiple cucurbit species.</title>
        <authorList>
            <person name="van Dam P."/>
            <person name="Fokkens L."/>
            <person name="Ayukawa Y."/>
            <person name="van der Gragt M."/>
            <person name="Ter Horst A."/>
            <person name="Brankovics B."/>
            <person name="Houterman P.M."/>
            <person name="Arie T."/>
            <person name="Rep M."/>
        </authorList>
    </citation>
    <scope>NUCLEOTIDE SEQUENCE [LARGE SCALE GENOMIC DNA]</scope>
    <source>
        <strain evidence="2 3">Forc016</strain>
    </source>
</reference>
<keyword evidence="1" id="KW-0040">ANK repeat</keyword>
<sequence>MAELLGIVAGGAGLASLALQLVDGDQKLRHRYKNAKGFGGNITWLSEDIELIGKQLIQLEASADDIMQEQLGPIMMERCRDRSAKVADRLANLAGDIPLNSSRRQIIRTAFRSGQWKGELNELQALVTGLKQDISQLYIIQQHLYMRNSRNSLVTVGSASSTTSVISLSTELAPHDNSPRMAMTSQHEIIQCFSCQCSCSCHKKRTISGIFWRLQYSPLGQILKACDNPACSARRYRFDLQIALYRYGIPLKATLGVDLITELGRYSLQPCLQIETVVDFNAPGFVIMKNLARREVDWTTAETMLKDLYKSCPGFVNQVFIDYHGRTMIDEDESFELLENLIRLFVVSFHTRETSHSVILLQLIKYYMNHYPYNSSLLSLVALEGDFQNVTPTWEKWSMSPITYGDDPFDLHFMRFFVALNPDFGDSPPLHASILLGSDEDFKLSLDKNAEPFEKIVNFLGQSALHISVCQPSRVAQLLAAGHQVDLSDKSGATPLMYAVSMNIPDTVIILLENGAGLFARNRFPYDVPLIVAMRGSCDSLWQIIDFVTAAYPDRIPELFPRFFPLMYCPDEGRIDALHKFGRGEGCINFWSQVISKIGSPDFTFQHGLTLMELACDPSSAKALIELGFTNFKQNDGALLKHLAWLHDLSLFQFAVAKGGDAHLYDRWGWRILDMLLHDLEECSWKDFSEILGILRFLLDRGVQVSSRDECVCNCSVGGCMPGSKWLLDTSKRGLFVWLELLEMKGKMEAAKEVSLALLRRISFNEAGLHHTCHTCHACRALCNFDLVSDIDNDRFWDIPEQIAIDQLNQEMEELAVKSHLELKIELMIRFRRIWKKKYAERWPGPNIGPTVREEIRNGRAKDLYKLVNVIRASKHPEIPEPFSSSWDFILQKKLDSDHWSLNYDLELMVVKLGVGLYQYGGDQFERWLPLLTQLTDVLLADEEPRALGF</sequence>
<evidence type="ECO:0000313" key="2">
    <source>
        <dbReference type="EMBL" id="PCD35872.1"/>
    </source>
</evidence>
<accession>A0A2H3HHV0</accession>
<proteinExistence type="predicted"/>
<dbReference type="PROSITE" id="PS50297">
    <property type="entry name" value="ANK_REP_REGION"/>
    <property type="match status" value="1"/>
</dbReference>
<evidence type="ECO:0000313" key="3">
    <source>
        <dbReference type="Proteomes" id="UP000219602"/>
    </source>
</evidence>
<dbReference type="EMBL" id="MABQ02000005">
    <property type="protein sequence ID" value="PCD35872.1"/>
    <property type="molecule type" value="Genomic_DNA"/>
</dbReference>
<comment type="caution">
    <text evidence="2">The sequence shown here is derived from an EMBL/GenBank/DDBJ whole genome shotgun (WGS) entry which is preliminary data.</text>
</comment>
<dbReference type="Gene3D" id="1.25.40.20">
    <property type="entry name" value="Ankyrin repeat-containing domain"/>
    <property type="match status" value="1"/>
</dbReference>
<dbReference type="SUPFAM" id="SSF48403">
    <property type="entry name" value="Ankyrin repeat"/>
    <property type="match status" value="1"/>
</dbReference>
<dbReference type="PROSITE" id="PS50088">
    <property type="entry name" value="ANK_REPEAT"/>
    <property type="match status" value="1"/>
</dbReference>